<reference evidence="4 5" key="1">
    <citation type="submission" date="2019-02" db="EMBL/GenBank/DDBJ databases">
        <title>Deep-cultivation of Planctomycetes and their phenomic and genomic characterization uncovers novel biology.</title>
        <authorList>
            <person name="Wiegand S."/>
            <person name="Jogler M."/>
            <person name="Boedeker C."/>
            <person name="Pinto D."/>
            <person name="Vollmers J."/>
            <person name="Rivas-Marin E."/>
            <person name="Kohn T."/>
            <person name="Peeters S.H."/>
            <person name="Heuer A."/>
            <person name="Rast P."/>
            <person name="Oberbeckmann S."/>
            <person name="Bunk B."/>
            <person name="Jeske O."/>
            <person name="Meyerdierks A."/>
            <person name="Storesund J.E."/>
            <person name="Kallscheuer N."/>
            <person name="Luecker S."/>
            <person name="Lage O.M."/>
            <person name="Pohl T."/>
            <person name="Merkel B.J."/>
            <person name="Hornburger P."/>
            <person name="Mueller R.-W."/>
            <person name="Bruemmer F."/>
            <person name="Labrenz M."/>
            <person name="Spormann A.M."/>
            <person name="Op den Camp H."/>
            <person name="Overmann J."/>
            <person name="Amann R."/>
            <person name="Jetten M.S.M."/>
            <person name="Mascher T."/>
            <person name="Medema M.H."/>
            <person name="Devos D.P."/>
            <person name="Kaster A.-K."/>
            <person name="Ovreas L."/>
            <person name="Rohde M."/>
            <person name="Galperin M.Y."/>
            <person name="Jogler C."/>
        </authorList>
    </citation>
    <scope>NUCLEOTIDE SEQUENCE [LARGE SCALE GENOMIC DNA]</scope>
    <source>
        <strain evidence="4 5">Pla110</strain>
    </source>
</reference>
<keyword evidence="5" id="KW-1185">Reference proteome</keyword>
<dbReference type="GO" id="GO:0001681">
    <property type="term" value="F:sialate O-acetylesterase activity"/>
    <property type="evidence" value="ECO:0007669"/>
    <property type="project" value="InterPro"/>
</dbReference>
<dbReference type="PANTHER" id="PTHR22901:SF0">
    <property type="entry name" value="SIALATE O-ACETYLESTERASE"/>
    <property type="match status" value="1"/>
</dbReference>
<feature type="chain" id="PRO_5021805422" description="Sialate O-acetylesterase domain-containing protein" evidence="2">
    <location>
        <begin position="25"/>
        <end position="517"/>
    </location>
</feature>
<dbReference type="SUPFAM" id="SSF52266">
    <property type="entry name" value="SGNH hydrolase"/>
    <property type="match status" value="1"/>
</dbReference>
<evidence type="ECO:0000313" key="5">
    <source>
        <dbReference type="Proteomes" id="UP000317178"/>
    </source>
</evidence>
<dbReference type="Gene3D" id="3.40.50.1110">
    <property type="entry name" value="SGNH hydrolase"/>
    <property type="match status" value="1"/>
</dbReference>
<name>A0A518CH43_9PLAN</name>
<dbReference type="OrthoDB" id="9795554at2"/>
<accession>A0A518CH43</accession>
<dbReference type="PANTHER" id="PTHR22901">
    <property type="entry name" value="SIALATE O-ACETYLESTERASE"/>
    <property type="match status" value="1"/>
</dbReference>
<dbReference type="Pfam" id="PF03629">
    <property type="entry name" value="SASA"/>
    <property type="match status" value="1"/>
</dbReference>
<evidence type="ECO:0000313" key="4">
    <source>
        <dbReference type="EMBL" id="QDU78549.1"/>
    </source>
</evidence>
<feature type="domain" description="Sialate O-acetylesterase" evidence="3">
    <location>
        <begin position="274"/>
        <end position="376"/>
    </location>
</feature>
<dbReference type="Proteomes" id="UP000317178">
    <property type="component" value="Chromosome"/>
</dbReference>
<evidence type="ECO:0000256" key="1">
    <source>
        <dbReference type="ARBA" id="ARBA00022801"/>
    </source>
</evidence>
<dbReference type="InterPro" id="IPR013783">
    <property type="entry name" value="Ig-like_fold"/>
</dbReference>
<evidence type="ECO:0000256" key="2">
    <source>
        <dbReference type="SAM" id="SignalP"/>
    </source>
</evidence>
<dbReference type="EMBL" id="CP036281">
    <property type="protein sequence ID" value="QDU78549.1"/>
    <property type="molecule type" value="Genomic_DNA"/>
</dbReference>
<proteinExistence type="predicted"/>
<organism evidence="4 5">
    <name type="scientific">Polystyrenella longa</name>
    <dbReference type="NCBI Taxonomy" id="2528007"/>
    <lineage>
        <taxon>Bacteria</taxon>
        <taxon>Pseudomonadati</taxon>
        <taxon>Planctomycetota</taxon>
        <taxon>Planctomycetia</taxon>
        <taxon>Planctomycetales</taxon>
        <taxon>Planctomycetaceae</taxon>
        <taxon>Polystyrenella</taxon>
    </lineage>
</organism>
<protein>
    <recommendedName>
        <fullName evidence="3">Sialate O-acetylesterase domain-containing protein</fullName>
    </recommendedName>
</protein>
<dbReference type="InterPro" id="IPR036514">
    <property type="entry name" value="SGNH_hydro_sf"/>
</dbReference>
<gene>
    <name evidence="4" type="ORF">Pla110_02530</name>
</gene>
<keyword evidence="1" id="KW-0378">Hydrolase</keyword>
<dbReference type="GO" id="GO:0005975">
    <property type="term" value="P:carbohydrate metabolic process"/>
    <property type="evidence" value="ECO:0007669"/>
    <property type="project" value="TreeGrafter"/>
</dbReference>
<dbReference type="InterPro" id="IPR039329">
    <property type="entry name" value="SIAE"/>
</dbReference>
<dbReference type="AlphaFoldDB" id="A0A518CH43"/>
<dbReference type="KEGG" id="plon:Pla110_02530"/>
<evidence type="ECO:0000259" key="3">
    <source>
        <dbReference type="Pfam" id="PF03629"/>
    </source>
</evidence>
<feature type="signal peptide" evidence="2">
    <location>
        <begin position="1"/>
        <end position="24"/>
    </location>
</feature>
<sequence precursor="true">MKKLNLFRLSMATALMAISTSAFADVKLPSIIGDNMVLQQGKELPFWGWADAGEKVTVTVGEKSASTTAGDDGKWMVKVPAVDAFGPIAVTVAGNNSIEVQNVLVGNNWVCGGQSNMEWPVVKSNNPDEEIANADYPQIRMFKAVHTVAAEPQKDVVGNWVVCSPDTVALHSAVGYFFGRELLKRTEQPVGLIESNWGGTPAESWTSMDKMKSVDELQPILDRWDGIIANHDSIMKKYEEQITAWKAKVAAAKEAGEKEPGKPRLGYHANHHHRPSSLYNGMIHPLVPFAIQGAIWYQGESNAGRAYQYRTLFPEMITNWREKWGQGDFPFYFVQLANFMAVEDKPVDSAWAELREAQSMTLSLPNTGQAVIIDIGEAKDIHPKNKQDVGYRLALIALHDVFGKTDVVYSGPTYKSMEVEGKEAHLQFDHVGGGLVAKGDGEELKGFAIAGEDQKFYWADARIEGDTVIVSSDEVSVPVSVRYAWANNPICNLFNEAGLPASPFRTDEWKGITADSK</sequence>
<keyword evidence="2" id="KW-0732">Signal</keyword>
<dbReference type="InterPro" id="IPR005181">
    <property type="entry name" value="SASA"/>
</dbReference>
<dbReference type="RefSeq" id="WP_144992395.1">
    <property type="nucleotide sequence ID" value="NZ_CP036281.1"/>
</dbReference>
<dbReference type="Gene3D" id="2.60.40.10">
    <property type="entry name" value="Immunoglobulins"/>
    <property type="match status" value="1"/>
</dbReference>